<feature type="domain" description="RING-type" evidence="10">
    <location>
        <begin position="437"/>
        <end position="479"/>
    </location>
</feature>
<dbReference type="InterPro" id="IPR045191">
    <property type="entry name" value="MBR1/2-like"/>
</dbReference>
<dbReference type="PANTHER" id="PTHR22937">
    <property type="entry name" value="E3 UBIQUITIN-PROTEIN LIGASE RNF165"/>
    <property type="match status" value="1"/>
</dbReference>
<evidence type="ECO:0000256" key="9">
    <source>
        <dbReference type="SAM" id="MobiDB-lite"/>
    </source>
</evidence>
<dbReference type="CDD" id="cd16469">
    <property type="entry name" value="RING-H2_RNF24-like"/>
    <property type="match status" value="1"/>
</dbReference>
<evidence type="ECO:0000313" key="13">
    <source>
        <dbReference type="Proteomes" id="UP000215914"/>
    </source>
</evidence>
<protein>
    <recommendedName>
        <fullName evidence="2">RING-type E3 ubiquitin transferase</fullName>
        <ecNumber evidence="2">2.3.2.27</ecNumber>
    </recommendedName>
</protein>
<feature type="compositionally biased region" description="Low complexity" evidence="9">
    <location>
        <begin position="130"/>
        <end position="142"/>
    </location>
</feature>
<reference evidence="11 13" key="1">
    <citation type="journal article" date="2017" name="Nature">
        <title>The sunflower genome provides insights into oil metabolism, flowering and Asterid evolution.</title>
        <authorList>
            <person name="Badouin H."/>
            <person name="Gouzy J."/>
            <person name="Grassa C.J."/>
            <person name="Murat F."/>
            <person name="Staton S.E."/>
            <person name="Cottret L."/>
            <person name="Lelandais-Briere C."/>
            <person name="Owens G.L."/>
            <person name="Carrere S."/>
            <person name="Mayjonade B."/>
            <person name="Legrand L."/>
            <person name="Gill N."/>
            <person name="Kane N.C."/>
            <person name="Bowers J.E."/>
            <person name="Hubner S."/>
            <person name="Bellec A."/>
            <person name="Berard A."/>
            <person name="Berges H."/>
            <person name="Blanchet N."/>
            <person name="Boniface M.C."/>
            <person name="Brunel D."/>
            <person name="Catrice O."/>
            <person name="Chaidir N."/>
            <person name="Claudel C."/>
            <person name="Donnadieu C."/>
            <person name="Faraut T."/>
            <person name="Fievet G."/>
            <person name="Helmstetter N."/>
            <person name="King M."/>
            <person name="Knapp S.J."/>
            <person name="Lai Z."/>
            <person name="Le Paslier M.C."/>
            <person name="Lippi Y."/>
            <person name="Lorenzon L."/>
            <person name="Mandel J.R."/>
            <person name="Marage G."/>
            <person name="Marchand G."/>
            <person name="Marquand E."/>
            <person name="Bret-Mestries E."/>
            <person name="Morien E."/>
            <person name="Nambeesan S."/>
            <person name="Nguyen T."/>
            <person name="Pegot-Espagnet P."/>
            <person name="Pouilly N."/>
            <person name="Raftis F."/>
            <person name="Sallet E."/>
            <person name="Schiex T."/>
            <person name="Thomas J."/>
            <person name="Vandecasteele C."/>
            <person name="Vares D."/>
            <person name="Vear F."/>
            <person name="Vautrin S."/>
            <person name="Crespi M."/>
            <person name="Mangin B."/>
            <person name="Burke J.M."/>
            <person name="Salse J."/>
            <person name="Munos S."/>
            <person name="Vincourt P."/>
            <person name="Rieseberg L.H."/>
            <person name="Langlade N.B."/>
        </authorList>
    </citation>
    <scope>NUCLEOTIDE SEQUENCE [LARGE SCALE GENOMIC DNA]</scope>
    <source>
        <strain evidence="13">cv. SF193</strain>
        <tissue evidence="11">Leaves</tissue>
    </source>
</reference>
<dbReference type="EMBL" id="CM007897">
    <property type="protein sequence ID" value="OTG18119.1"/>
    <property type="molecule type" value="Genomic_DNA"/>
</dbReference>
<dbReference type="InParanoid" id="A0A251U4Y8"/>
<name>A0A251U4Y8_HELAN</name>
<keyword evidence="4" id="KW-0479">Metal-binding</keyword>
<evidence type="ECO:0000256" key="6">
    <source>
        <dbReference type="ARBA" id="ARBA00022786"/>
    </source>
</evidence>
<comment type="catalytic activity">
    <reaction evidence="1">
        <text>S-ubiquitinyl-[E2 ubiquitin-conjugating enzyme]-L-cysteine + [acceptor protein]-L-lysine = [E2 ubiquitin-conjugating enzyme]-L-cysteine + N(6)-ubiquitinyl-[acceptor protein]-L-lysine.</text>
        <dbReference type="EC" id="2.3.2.27"/>
    </reaction>
</comment>
<keyword evidence="13" id="KW-1185">Reference proteome</keyword>
<dbReference type="STRING" id="4232.A0A251U4Y8"/>
<evidence type="ECO:0000256" key="7">
    <source>
        <dbReference type="ARBA" id="ARBA00022833"/>
    </source>
</evidence>
<dbReference type="OrthoDB" id="8062037at2759"/>
<evidence type="ECO:0000256" key="1">
    <source>
        <dbReference type="ARBA" id="ARBA00000900"/>
    </source>
</evidence>
<dbReference type="InterPro" id="IPR001841">
    <property type="entry name" value="Znf_RING"/>
</dbReference>
<gene>
    <name evidence="12" type="ORF">HannXRQ_Chr08g0219651</name>
    <name evidence="11" type="ORF">HanXRQr2_Chr08g0330921</name>
</gene>
<accession>A0A251U4Y8</accession>
<dbReference type="InterPro" id="IPR013083">
    <property type="entry name" value="Znf_RING/FYVE/PHD"/>
</dbReference>
<dbReference type="OMA" id="CLMETIS"/>
<dbReference type="GO" id="GO:0008270">
    <property type="term" value="F:zinc ion binding"/>
    <property type="evidence" value="ECO:0007669"/>
    <property type="project" value="UniProtKB-KW"/>
</dbReference>
<sequence length="482" mass="53821">MEHRHMSNQLMIPGHYQHENNHPPFVRGVATENGRFVTPTDYPISGGAHSNPGQHLGGRPNGYHSSNTNLQTHNLLPPFSRPPFDPYTHTSTNGNTSLVPMGPVGHIHPTHSISESRGQGKRKAPGVFEGSSSGFNGAGSSSGSQMFPYRGFNLSIDGPDSMRNVRRRLEPCMTSAHVPNYDSHYYQPTTHPANYSVPVQPINLSADVTGREWNTVPYAASYNRTSHPDVHDPRRETNQYYAGGSSVDVNASHYNPSLRGNIPSSSQNPHVSHVQPTRDAHSYHHQRVTPFYRNDPNYSNYNNGGSYSTNELRFPSENISSRYSSYTAAGEWGSGGYMGGRPRLAVERLQPLGVIDSHHGFGHETVTVEESSLYQEPSNLPDEYQDMRLDIDDMSYEELLALEESIGYVSSGLSEDGISKCVREKIYYSMDQSYDTCPICLEEYKNGEKIGRIEKCGHEYHVDCIKKWVMMKKVCPICKSEC</sequence>
<feature type="region of interest" description="Disordered" evidence="9">
    <location>
        <begin position="44"/>
        <end position="73"/>
    </location>
</feature>
<evidence type="ECO:0000256" key="4">
    <source>
        <dbReference type="ARBA" id="ARBA00022723"/>
    </source>
</evidence>
<keyword evidence="7" id="KW-0862">Zinc</keyword>
<evidence type="ECO:0000256" key="5">
    <source>
        <dbReference type="ARBA" id="ARBA00022771"/>
    </source>
</evidence>
<proteinExistence type="predicted"/>
<dbReference type="Gene3D" id="3.30.40.10">
    <property type="entry name" value="Zinc/RING finger domain, C3HC4 (zinc finger)"/>
    <property type="match status" value="1"/>
</dbReference>
<evidence type="ECO:0000313" key="12">
    <source>
        <dbReference type="EMBL" id="OTG18119.1"/>
    </source>
</evidence>
<keyword evidence="6" id="KW-0833">Ubl conjugation pathway</keyword>
<reference evidence="11" key="3">
    <citation type="submission" date="2020-06" db="EMBL/GenBank/DDBJ databases">
        <title>Helianthus annuus Genome sequencing and assembly Release 2.</title>
        <authorList>
            <person name="Gouzy J."/>
            <person name="Langlade N."/>
            <person name="Munos S."/>
        </authorList>
    </citation>
    <scope>NUCLEOTIDE SEQUENCE</scope>
    <source>
        <tissue evidence="11">Leaves</tissue>
    </source>
</reference>
<evidence type="ECO:0000256" key="8">
    <source>
        <dbReference type="PROSITE-ProRule" id="PRU00175"/>
    </source>
</evidence>
<organism evidence="12 13">
    <name type="scientific">Helianthus annuus</name>
    <name type="common">Common sunflower</name>
    <dbReference type="NCBI Taxonomy" id="4232"/>
    <lineage>
        <taxon>Eukaryota</taxon>
        <taxon>Viridiplantae</taxon>
        <taxon>Streptophyta</taxon>
        <taxon>Embryophyta</taxon>
        <taxon>Tracheophyta</taxon>
        <taxon>Spermatophyta</taxon>
        <taxon>Magnoliopsida</taxon>
        <taxon>eudicotyledons</taxon>
        <taxon>Gunneridae</taxon>
        <taxon>Pentapetalae</taxon>
        <taxon>asterids</taxon>
        <taxon>campanulids</taxon>
        <taxon>Asterales</taxon>
        <taxon>Asteraceae</taxon>
        <taxon>Asteroideae</taxon>
        <taxon>Heliantheae alliance</taxon>
        <taxon>Heliantheae</taxon>
        <taxon>Helianthus</taxon>
    </lineage>
</organism>
<feature type="region of interest" description="Disordered" evidence="9">
    <location>
        <begin position="111"/>
        <end position="142"/>
    </location>
</feature>
<evidence type="ECO:0000256" key="3">
    <source>
        <dbReference type="ARBA" id="ARBA00022679"/>
    </source>
</evidence>
<dbReference type="SMART" id="SM00184">
    <property type="entry name" value="RING"/>
    <property type="match status" value="1"/>
</dbReference>
<evidence type="ECO:0000259" key="10">
    <source>
        <dbReference type="PROSITE" id="PS50089"/>
    </source>
</evidence>
<dbReference type="Proteomes" id="UP000215914">
    <property type="component" value="Chromosome 8"/>
</dbReference>
<evidence type="ECO:0000256" key="2">
    <source>
        <dbReference type="ARBA" id="ARBA00012483"/>
    </source>
</evidence>
<dbReference type="Pfam" id="PF13639">
    <property type="entry name" value="zf-RING_2"/>
    <property type="match status" value="1"/>
</dbReference>
<evidence type="ECO:0000313" key="11">
    <source>
        <dbReference type="EMBL" id="KAF5794685.1"/>
    </source>
</evidence>
<dbReference type="AlphaFoldDB" id="A0A251U4Y8"/>
<dbReference type="PANTHER" id="PTHR22937:SF149">
    <property type="entry name" value="RING-TYPE E3 UBIQUITIN TRANSFERASE"/>
    <property type="match status" value="1"/>
</dbReference>
<dbReference type="SUPFAM" id="SSF57850">
    <property type="entry name" value="RING/U-box"/>
    <property type="match status" value="1"/>
</dbReference>
<dbReference type="PROSITE" id="PS50089">
    <property type="entry name" value="ZF_RING_2"/>
    <property type="match status" value="1"/>
</dbReference>
<dbReference type="EC" id="2.3.2.27" evidence="2"/>
<feature type="compositionally biased region" description="Polar residues" evidence="9">
    <location>
        <begin position="63"/>
        <end position="73"/>
    </location>
</feature>
<dbReference type="GO" id="GO:0061630">
    <property type="term" value="F:ubiquitin protein ligase activity"/>
    <property type="evidence" value="ECO:0000318"/>
    <property type="project" value="GO_Central"/>
</dbReference>
<dbReference type="Gramene" id="mRNA:HanXRQr2_Chr08g0330921">
    <property type="protein sequence ID" value="mRNA:HanXRQr2_Chr08g0330921"/>
    <property type="gene ID" value="HanXRQr2_Chr08g0330921"/>
</dbReference>
<reference evidence="12" key="2">
    <citation type="submission" date="2017-02" db="EMBL/GenBank/DDBJ databases">
        <title>Sunflower complete genome.</title>
        <authorList>
            <person name="Langlade N."/>
            <person name="Munos S."/>
        </authorList>
    </citation>
    <scope>NUCLEOTIDE SEQUENCE [LARGE SCALE GENOMIC DNA]</scope>
    <source>
        <tissue evidence="12">Leaves</tissue>
    </source>
</reference>
<keyword evidence="5 8" id="KW-0863">Zinc-finger</keyword>
<dbReference type="EMBL" id="MNCJ02000323">
    <property type="protein sequence ID" value="KAF5794685.1"/>
    <property type="molecule type" value="Genomic_DNA"/>
</dbReference>
<keyword evidence="3" id="KW-0808">Transferase</keyword>